<organism evidence="1 2">
    <name type="scientific">Hibiscus sabdariffa</name>
    <name type="common">roselle</name>
    <dbReference type="NCBI Taxonomy" id="183260"/>
    <lineage>
        <taxon>Eukaryota</taxon>
        <taxon>Viridiplantae</taxon>
        <taxon>Streptophyta</taxon>
        <taxon>Embryophyta</taxon>
        <taxon>Tracheophyta</taxon>
        <taxon>Spermatophyta</taxon>
        <taxon>Magnoliopsida</taxon>
        <taxon>eudicotyledons</taxon>
        <taxon>Gunneridae</taxon>
        <taxon>Pentapetalae</taxon>
        <taxon>rosids</taxon>
        <taxon>malvids</taxon>
        <taxon>Malvales</taxon>
        <taxon>Malvaceae</taxon>
        <taxon>Malvoideae</taxon>
        <taxon>Hibiscus</taxon>
    </lineage>
</organism>
<proteinExistence type="predicted"/>
<accession>A0ABR2ANY0</accession>
<dbReference type="EMBL" id="JBBPBM010000426">
    <property type="protein sequence ID" value="KAK8495515.1"/>
    <property type="molecule type" value="Genomic_DNA"/>
</dbReference>
<evidence type="ECO:0000313" key="2">
    <source>
        <dbReference type="Proteomes" id="UP001472677"/>
    </source>
</evidence>
<keyword evidence="2" id="KW-1185">Reference proteome</keyword>
<sequence>MREKLYLLSCFGFQTLGFKYGSFTHRFQTPLVFFTGLQNYIRFCSKAISVLWFNCNERLRRSYGVSEVVKGAGWKQMKVGWRTVLRFGRLCVGDISGRSGQNGLCFEPGQHGSTSVDAHTFQCFGFFGSHKEGMALKGIGTLESMGDKVMSDNVFQLWFLTIRVSTDVVHRLVVGKAVSDASPPDKVYIAGDALRGNVQKSLKVWISDRDKIVFGPFVIFLDLWCAGFSIETTHIPLDWIQFPRDFASSWFCRFQPYLNSINLAEVQELGPTMVLSFSTILWVITFTWFWPLLFIEIVEETVGISIDPKGEHGISAAGSCYHETIIADDPSQDHPQGR</sequence>
<protein>
    <submittedName>
        <fullName evidence="1">Uncharacterized protein</fullName>
    </submittedName>
</protein>
<dbReference type="Proteomes" id="UP001472677">
    <property type="component" value="Unassembled WGS sequence"/>
</dbReference>
<name>A0ABR2ANY0_9ROSI</name>
<evidence type="ECO:0000313" key="1">
    <source>
        <dbReference type="EMBL" id="KAK8495515.1"/>
    </source>
</evidence>
<gene>
    <name evidence="1" type="ORF">V6N12_046203</name>
</gene>
<comment type="caution">
    <text evidence="1">The sequence shown here is derived from an EMBL/GenBank/DDBJ whole genome shotgun (WGS) entry which is preliminary data.</text>
</comment>
<reference evidence="1 2" key="1">
    <citation type="journal article" date="2024" name="G3 (Bethesda)">
        <title>Genome assembly of Hibiscus sabdariffa L. provides insights into metabolisms of medicinal natural products.</title>
        <authorList>
            <person name="Kim T."/>
        </authorList>
    </citation>
    <scope>NUCLEOTIDE SEQUENCE [LARGE SCALE GENOMIC DNA]</scope>
    <source>
        <strain evidence="1">TK-2024</strain>
        <tissue evidence="1">Old leaves</tissue>
    </source>
</reference>